<accession>A0ABQ5FQF5</accession>
<gene>
    <name evidence="2" type="ORF">Tco_1017071</name>
</gene>
<proteinExistence type="predicted"/>
<dbReference type="EMBL" id="BQNB010017643">
    <property type="protein sequence ID" value="GJT65591.1"/>
    <property type="molecule type" value="Genomic_DNA"/>
</dbReference>
<reference evidence="2" key="2">
    <citation type="submission" date="2022-01" db="EMBL/GenBank/DDBJ databases">
        <authorList>
            <person name="Yamashiro T."/>
            <person name="Shiraishi A."/>
            <person name="Satake H."/>
            <person name="Nakayama K."/>
        </authorList>
    </citation>
    <scope>NUCLEOTIDE SEQUENCE</scope>
</reference>
<evidence type="ECO:0000256" key="1">
    <source>
        <dbReference type="SAM" id="MobiDB-lite"/>
    </source>
</evidence>
<evidence type="ECO:0000313" key="3">
    <source>
        <dbReference type="Proteomes" id="UP001151760"/>
    </source>
</evidence>
<sequence>MTTLQFADTHNLVAFLDKPTESEGFEQIVDFLNASSIKYALTVNPTIYTSCIQQFWSTVKAKTVNGEVQLQALVDGKKIVVTEASVRRDLQLEDADGVDCLPNAIIFEHLTLMGYEKLSQKLTFYKAFFSPQWKFLIHTILQCLSAKTTAWNEFSSTMASAIIYEPVTEEPSMQLKELIDFCTKLQQRVLDLENTKTAQAQEITSLKRRVKRLEKKGGSRTHKLKRLRRVGRSARIVSSEEASLGDQEDASKQERKIDDIDADAEITLVDETQGRHNDDLMFDMGVLNDEEVFAGQPTTKGVVMQELSESITTTTPITSSKDKGKGIMVEEPLKMKKKDQVLFDEQEAIRLQAQFDKEERIAREKDEVNAALIAQWNDIQDKVETGYELAQRLQAEEQEELTIEEKSKLIQQLLEKRRKHFAAKRAEERRNRPPTKAQQRSIMCTYLKNMAGWKPKDLKTKSFANVQELFDKAMKRVNTFVDMDTELVGGSEVREEGSETREESSSKRAGDELEQEPSKKQKMEDDKETTELQSMMEVIPDEEEVAVDAIPLATKPPSIVDWKIIKEGKIGYYQIIRADGNSKRYSSMIQMLKSFDREDLETLWKLVKAKHGYTRPEEGVREYYGVI</sequence>
<evidence type="ECO:0000313" key="2">
    <source>
        <dbReference type="EMBL" id="GJT65591.1"/>
    </source>
</evidence>
<evidence type="ECO:0008006" key="4">
    <source>
        <dbReference type="Google" id="ProtNLM"/>
    </source>
</evidence>
<feature type="compositionally biased region" description="Basic and acidic residues" evidence="1">
    <location>
        <begin position="492"/>
        <end position="525"/>
    </location>
</feature>
<comment type="caution">
    <text evidence="2">The sequence shown here is derived from an EMBL/GenBank/DDBJ whole genome shotgun (WGS) entry which is preliminary data.</text>
</comment>
<feature type="region of interest" description="Disordered" evidence="1">
    <location>
        <begin position="488"/>
        <end position="527"/>
    </location>
</feature>
<keyword evidence="3" id="KW-1185">Reference proteome</keyword>
<name>A0ABQ5FQF5_9ASTR</name>
<reference evidence="2" key="1">
    <citation type="journal article" date="2022" name="Int. J. Mol. Sci.">
        <title>Draft Genome of Tanacetum Coccineum: Genomic Comparison of Closely Related Tanacetum-Family Plants.</title>
        <authorList>
            <person name="Yamashiro T."/>
            <person name="Shiraishi A."/>
            <person name="Nakayama K."/>
            <person name="Satake H."/>
        </authorList>
    </citation>
    <scope>NUCLEOTIDE SEQUENCE</scope>
</reference>
<dbReference type="Proteomes" id="UP001151760">
    <property type="component" value="Unassembled WGS sequence"/>
</dbReference>
<protein>
    <recommendedName>
        <fullName evidence="4">Xylulose kinase-1</fullName>
    </recommendedName>
</protein>
<organism evidence="2 3">
    <name type="scientific">Tanacetum coccineum</name>
    <dbReference type="NCBI Taxonomy" id="301880"/>
    <lineage>
        <taxon>Eukaryota</taxon>
        <taxon>Viridiplantae</taxon>
        <taxon>Streptophyta</taxon>
        <taxon>Embryophyta</taxon>
        <taxon>Tracheophyta</taxon>
        <taxon>Spermatophyta</taxon>
        <taxon>Magnoliopsida</taxon>
        <taxon>eudicotyledons</taxon>
        <taxon>Gunneridae</taxon>
        <taxon>Pentapetalae</taxon>
        <taxon>asterids</taxon>
        <taxon>campanulids</taxon>
        <taxon>Asterales</taxon>
        <taxon>Asteraceae</taxon>
        <taxon>Asteroideae</taxon>
        <taxon>Anthemideae</taxon>
        <taxon>Anthemidinae</taxon>
        <taxon>Tanacetum</taxon>
    </lineage>
</organism>